<dbReference type="PROSITE" id="PS50234">
    <property type="entry name" value="VWFA"/>
    <property type="match status" value="2"/>
</dbReference>
<accession>A0A2B4RW64</accession>
<dbReference type="SUPFAM" id="SSF53300">
    <property type="entry name" value="vWA-like"/>
    <property type="match status" value="2"/>
</dbReference>
<feature type="domain" description="VWFA" evidence="2">
    <location>
        <begin position="223"/>
        <end position="399"/>
    </location>
</feature>
<evidence type="ECO:0000313" key="3">
    <source>
        <dbReference type="EMBL" id="PFX22694.1"/>
    </source>
</evidence>
<keyword evidence="4" id="KW-1185">Reference proteome</keyword>
<dbReference type="OrthoDB" id="5987433at2759"/>
<dbReference type="GO" id="GO:0005581">
    <property type="term" value="C:collagen trimer"/>
    <property type="evidence" value="ECO:0007669"/>
    <property type="project" value="UniProtKB-KW"/>
</dbReference>
<evidence type="ECO:0000259" key="2">
    <source>
        <dbReference type="PROSITE" id="PS50234"/>
    </source>
</evidence>
<dbReference type="InterPro" id="IPR002035">
    <property type="entry name" value="VWF_A"/>
</dbReference>
<dbReference type="Proteomes" id="UP000225706">
    <property type="component" value="Unassembled WGS sequence"/>
</dbReference>
<sequence length="412" mass="45914">MIRLCMQAFILSSMLLAVSAAPGCTIDLGLIVDVTQSIKKENIVTVKAGLAKLVQQFGVSEDGTHVSLETFDNKSTIHNYFKDTDHHNEEAVLNLIEHSIDKLSKPTRLDLALKKADEEMFTKATGDRAGVESVMVLFTDGRSHPSQTETDAYRISVENMRQRGVRVFVFGIGPDSRKEKHQEVLRLIAGDAVFFDQDYSNIDEAINNLTDLMCPCQNSTGMDLALLVERTRSLGKRNFLLLKGFVLKLVQALSIGPDQTHAGIILFSRRLRILNTFRNTNYHSNEALYNRIDSIRTELGRGASIDRALKAANTLLFTRKGGDRPDFPNTLILFTDGRTNKASRPYANTIRSLKAKNVKIIVVGIGDYQKFQGQLEEIAGDLVFNVQGFSKISTLLNSIMSEKCKNERPGWG</sequence>
<reference evidence="4" key="1">
    <citation type="journal article" date="2017" name="bioRxiv">
        <title>Comparative analysis of the genomes of Stylophora pistillata and Acropora digitifera provides evidence for extensive differences between species of corals.</title>
        <authorList>
            <person name="Voolstra C.R."/>
            <person name="Li Y."/>
            <person name="Liew Y.J."/>
            <person name="Baumgarten S."/>
            <person name="Zoccola D."/>
            <person name="Flot J.-F."/>
            <person name="Tambutte S."/>
            <person name="Allemand D."/>
            <person name="Aranda M."/>
        </authorList>
    </citation>
    <scope>NUCLEOTIDE SEQUENCE [LARGE SCALE GENOMIC DNA]</scope>
</reference>
<dbReference type="SMART" id="SM00327">
    <property type="entry name" value="VWA"/>
    <property type="match status" value="2"/>
</dbReference>
<comment type="caution">
    <text evidence="3">The sequence shown here is derived from an EMBL/GenBank/DDBJ whole genome shotgun (WGS) entry which is preliminary data.</text>
</comment>
<dbReference type="Gene3D" id="3.40.50.410">
    <property type="entry name" value="von Willebrand factor, type A domain"/>
    <property type="match status" value="2"/>
</dbReference>
<dbReference type="PANTHER" id="PTHR24020">
    <property type="entry name" value="COLLAGEN ALPHA"/>
    <property type="match status" value="1"/>
</dbReference>
<protein>
    <submittedName>
        <fullName evidence="3">Collagen alpha-5(VI) chain</fullName>
    </submittedName>
</protein>
<organism evidence="3 4">
    <name type="scientific">Stylophora pistillata</name>
    <name type="common">Smooth cauliflower coral</name>
    <dbReference type="NCBI Taxonomy" id="50429"/>
    <lineage>
        <taxon>Eukaryota</taxon>
        <taxon>Metazoa</taxon>
        <taxon>Cnidaria</taxon>
        <taxon>Anthozoa</taxon>
        <taxon>Hexacorallia</taxon>
        <taxon>Scleractinia</taxon>
        <taxon>Astrocoeniina</taxon>
        <taxon>Pocilloporidae</taxon>
        <taxon>Stylophora</taxon>
    </lineage>
</organism>
<feature type="domain" description="VWFA" evidence="2">
    <location>
        <begin position="27"/>
        <end position="209"/>
    </location>
</feature>
<dbReference type="EMBL" id="LSMT01000232">
    <property type="protein sequence ID" value="PFX22694.1"/>
    <property type="molecule type" value="Genomic_DNA"/>
</dbReference>
<evidence type="ECO:0000256" key="1">
    <source>
        <dbReference type="SAM" id="SignalP"/>
    </source>
</evidence>
<dbReference type="InterPro" id="IPR036465">
    <property type="entry name" value="vWFA_dom_sf"/>
</dbReference>
<dbReference type="PANTHER" id="PTHR24020:SF20">
    <property type="entry name" value="PH DOMAIN-CONTAINING PROTEIN"/>
    <property type="match status" value="1"/>
</dbReference>
<dbReference type="InterPro" id="IPR050525">
    <property type="entry name" value="ECM_Assembly_Org"/>
</dbReference>
<name>A0A2B4RW64_STYPI</name>
<keyword evidence="3" id="KW-0176">Collagen</keyword>
<dbReference type="STRING" id="50429.A0A2B4RW64"/>
<dbReference type="AlphaFoldDB" id="A0A2B4RW64"/>
<dbReference type="Pfam" id="PF00092">
    <property type="entry name" value="VWA"/>
    <property type="match status" value="2"/>
</dbReference>
<dbReference type="CDD" id="cd01450">
    <property type="entry name" value="vWFA_subfamily_ECM"/>
    <property type="match status" value="2"/>
</dbReference>
<feature type="chain" id="PRO_5012721868" evidence="1">
    <location>
        <begin position="21"/>
        <end position="412"/>
    </location>
</feature>
<keyword evidence="1" id="KW-0732">Signal</keyword>
<evidence type="ECO:0000313" key="4">
    <source>
        <dbReference type="Proteomes" id="UP000225706"/>
    </source>
</evidence>
<feature type="signal peptide" evidence="1">
    <location>
        <begin position="1"/>
        <end position="20"/>
    </location>
</feature>
<gene>
    <name evidence="3" type="primary">Col6a5</name>
    <name evidence="3" type="ORF">AWC38_SpisGene12789</name>
</gene>
<proteinExistence type="predicted"/>